<evidence type="ECO:0000313" key="8">
    <source>
        <dbReference type="Proteomes" id="UP000555411"/>
    </source>
</evidence>
<comment type="subcellular location">
    <subcellularLocation>
        <location evidence="1">Membrane</location>
        <topology evidence="1">Multi-pass membrane protein</topology>
    </subcellularLocation>
</comment>
<feature type="transmembrane region" description="Helical" evidence="5">
    <location>
        <begin position="241"/>
        <end position="260"/>
    </location>
</feature>
<evidence type="ECO:0000256" key="4">
    <source>
        <dbReference type="ARBA" id="ARBA00023136"/>
    </source>
</evidence>
<feature type="transmembrane region" description="Helical" evidence="5">
    <location>
        <begin position="124"/>
        <end position="141"/>
    </location>
</feature>
<dbReference type="InterPro" id="IPR050638">
    <property type="entry name" value="AA-Vitamin_Transporters"/>
</dbReference>
<feature type="transmembrane region" description="Helical" evidence="5">
    <location>
        <begin position="92"/>
        <end position="112"/>
    </location>
</feature>
<evidence type="ECO:0000256" key="3">
    <source>
        <dbReference type="ARBA" id="ARBA00022989"/>
    </source>
</evidence>
<feature type="domain" description="EamA" evidence="6">
    <location>
        <begin position="11"/>
        <end position="138"/>
    </location>
</feature>
<name>A0A842HYH7_9RHOB</name>
<dbReference type="PANTHER" id="PTHR32322">
    <property type="entry name" value="INNER MEMBRANE TRANSPORTER"/>
    <property type="match status" value="1"/>
</dbReference>
<dbReference type="EMBL" id="JACLQD010000001">
    <property type="protein sequence ID" value="MBC2833882.1"/>
    <property type="molecule type" value="Genomic_DNA"/>
</dbReference>
<feature type="transmembrane region" description="Helical" evidence="5">
    <location>
        <begin position="211"/>
        <end position="234"/>
    </location>
</feature>
<proteinExistence type="predicted"/>
<evidence type="ECO:0000259" key="6">
    <source>
        <dbReference type="Pfam" id="PF00892"/>
    </source>
</evidence>
<reference evidence="7 8" key="1">
    <citation type="journal article" date="2017" name="Int. J. Syst. Evol. Microbiol.">
        <title>Gemmobacter straminiformis sp. nov., isolated from an artificial fountain.</title>
        <authorList>
            <person name="Kang J.Y."/>
            <person name="Kim M.J."/>
            <person name="Chun J."/>
            <person name="Son K.P."/>
            <person name="Jahng K.Y."/>
        </authorList>
    </citation>
    <scope>NUCLEOTIDE SEQUENCE [LARGE SCALE GENOMIC DNA]</scope>
    <source>
        <strain evidence="7 8">CAM-8</strain>
    </source>
</reference>
<feature type="transmembrane region" description="Helical" evidence="5">
    <location>
        <begin position="34"/>
        <end position="51"/>
    </location>
</feature>
<dbReference type="AlphaFoldDB" id="A0A842HYH7"/>
<evidence type="ECO:0000256" key="5">
    <source>
        <dbReference type="SAM" id="Phobius"/>
    </source>
</evidence>
<feature type="transmembrane region" description="Helical" evidence="5">
    <location>
        <begin position="147"/>
        <end position="168"/>
    </location>
</feature>
<evidence type="ECO:0000256" key="2">
    <source>
        <dbReference type="ARBA" id="ARBA00022692"/>
    </source>
</evidence>
<protein>
    <submittedName>
        <fullName evidence="7">DMT family transporter</fullName>
    </submittedName>
</protein>
<dbReference type="SUPFAM" id="SSF103481">
    <property type="entry name" value="Multidrug resistance efflux transporter EmrE"/>
    <property type="match status" value="2"/>
</dbReference>
<feature type="transmembrane region" description="Helical" evidence="5">
    <location>
        <begin position="7"/>
        <end position="28"/>
    </location>
</feature>
<gene>
    <name evidence="7" type="ORF">H7F16_00080</name>
</gene>
<evidence type="ECO:0000313" key="7">
    <source>
        <dbReference type="EMBL" id="MBC2833882.1"/>
    </source>
</evidence>
<comment type="caution">
    <text evidence="7">The sequence shown here is derived from an EMBL/GenBank/DDBJ whole genome shotgun (WGS) entry which is preliminary data.</text>
</comment>
<keyword evidence="8" id="KW-1185">Reference proteome</keyword>
<dbReference type="InterPro" id="IPR000620">
    <property type="entry name" value="EamA_dom"/>
</dbReference>
<organism evidence="7 8">
    <name type="scientific">Paragemmobacter straminiformis</name>
    <dbReference type="NCBI Taxonomy" id="2045119"/>
    <lineage>
        <taxon>Bacteria</taxon>
        <taxon>Pseudomonadati</taxon>
        <taxon>Pseudomonadota</taxon>
        <taxon>Alphaproteobacteria</taxon>
        <taxon>Rhodobacterales</taxon>
        <taxon>Paracoccaceae</taxon>
        <taxon>Paragemmobacter</taxon>
    </lineage>
</organism>
<dbReference type="InterPro" id="IPR037185">
    <property type="entry name" value="EmrE-like"/>
</dbReference>
<dbReference type="PANTHER" id="PTHR32322:SF9">
    <property type="entry name" value="AMINO-ACID METABOLITE EFFLUX PUMP-RELATED"/>
    <property type="match status" value="1"/>
</dbReference>
<dbReference type="Proteomes" id="UP000555411">
    <property type="component" value="Unassembled WGS sequence"/>
</dbReference>
<keyword evidence="3 5" id="KW-1133">Transmembrane helix</keyword>
<sequence>MARVDWLRLGLLSLLWGGSFFFVEIALAGLPPLAIVWLRVVMGALGLAGVIRVSGQGLPRGRAVWAALAGMGVLNNAIPFTLFALAQGQISGGLAAILNATTPLFTLVALHLFTTDDRITPARLFGLVAGLAGVAVMMWGRGLDGTLWAKIACLGAACSYGVAGVWARRFKRLGVGPMQVAFGQCASAAVVVLPVMLAFAVPFPLPEAKVWAAMAGLGLLSTVLAYVLFFGILASAGAMRLSLVTFLIPVSATGLGIAFLGQMPEPRHLAGFALIALGLVAVGRKPRAASRGNWR</sequence>
<feature type="domain" description="EamA" evidence="6">
    <location>
        <begin position="148"/>
        <end position="282"/>
    </location>
</feature>
<dbReference type="Pfam" id="PF00892">
    <property type="entry name" value="EamA"/>
    <property type="match status" value="2"/>
</dbReference>
<keyword evidence="4 5" id="KW-0472">Membrane</keyword>
<feature type="transmembrane region" description="Helical" evidence="5">
    <location>
        <begin position="266"/>
        <end position="283"/>
    </location>
</feature>
<keyword evidence="2 5" id="KW-0812">Transmembrane</keyword>
<feature type="transmembrane region" description="Helical" evidence="5">
    <location>
        <begin position="180"/>
        <end position="205"/>
    </location>
</feature>
<dbReference type="RefSeq" id="WP_185795522.1">
    <property type="nucleotide sequence ID" value="NZ_JACLQD010000001.1"/>
</dbReference>
<dbReference type="GO" id="GO:0016020">
    <property type="term" value="C:membrane"/>
    <property type="evidence" value="ECO:0007669"/>
    <property type="project" value="UniProtKB-SubCell"/>
</dbReference>
<accession>A0A842HYH7</accession>
<feature type="transmembrane region" description="Helical" evidence="5">
    <location>
        <begin position="63"/>
        <end position="86"/>
    </location>
</feature>
<evidence type="ECO:0000256" key="1">
    <source>
        <dbReference type="ARBA" id="ARBA00004141"/>
    </source>
</evidence>